<accession>A0A382YHE0</accession>
<gene>
    <name evidence="2" type="ORF">METZ01_LOCUS435243</name>
</gene>
<protein>
    <submittedName>
        <fullName evidence="2">Uncharacterized protein</fullName>
    </submittedName>
</protein>
<evidence type="ECO:0000256" key="1">
    <source>
        <dbReference type="SAM" id="Phobius"/>
    </source>
</evidence>
<keyword evidence="1" id="KW-0812">Transmembrane</keyword>
<name>A0A382YHE0_9ZZZZ</name>
<sequence length="70" mass="7965">MAKNQKKNRRNMIITLSSIWFVVTLPLPWLFTSPDVTQDQLFVILPIIGLISIPFVALAIAWTLKPELTT</sequence>
<feature type="transmembrane region" description="Helical" evidence="1">
    <location>
        <begin position="43"/>
        <end position="64"/>
    </location>
</feature>
<dbReference type="EMBL" id="UINC01175660">
    <property type="protein sequence ID" value="SVD82389.1"/>
    <property type="molecule type" value="Genomic_DNA"/>
</dbReference>
<dbReference type="AlphaFoldDB" id="A0A382YHE0"/>
<proteinExistence type="predicted"/>
<keyword evidence="1" id="KW-1133">Transmembrane helix</keyword>
<feature type="transmembrane region" description="Helical" evidence="1">
    <location>
        <begin position="12"/>
        <end position="31"/>
    </location>
</feature>
<reference evidence="2" key="1">
    <citation type="submission" date="2018-05" db="EMBL/GenBank/DDBJ databases">
        <authorList>
            <person name="Lanie J.A."/>
            <person name="Ng W.-L."/>
            <person name="Kazmierczak K.M."/>
            <person name="Andrzejewski T.M."/>
            <person name="Davidsen T.M."/>
            <person name="Wayne K.J."/>
            <person name="Tettelin H."/>
            <person name="Glass J.I."/>
            <person name="Rusch D."/>
            <person name="Podicherti R."/>
            <person name="Tsui H.-C.T."/>
            <person name="Winkler M.E."/>
        </authorList>
    </citation>
    <scope>NUCLEOTIDE SEQUENCE</scope>
</reference>
<keyword evidence="1" id="KW-0472">Membrane</keyword>
<evidence type="ECO:0000313" key="2">
    <source>
        <dbReference type="EMBL" id="SVD82389.1"/>
    </source>
</evidence>
<organism evidence="2">
    <name type="scientific">marine metagenome</name>
    <dbReference type="NCBI Taxonomy" id="408172"/>
    <lineage>
        <taxon>unclassified sequences</taxon>
        <taxon>metagenomes</taxon>
        <taxon>ecological metagenomes</taxon>
    </lineage>
</organism>